<dbReference type="GO" id="GO:0006233">
    <property type="term" value="P:dTDP biosynthetic process"/>
    <property type="evidence" value="ECO:0007669"/>
    <property type="project" value="InterPro"/>
</dbReference>
<comment type="caution">
    <text evidence="13">The sequence shown here is derived from an EMBL/GenBank/DDBJ whole genome shotgun (WGS) entry which is preliminary data.</text>
</comment>
<dbReference type="HAMAP" id="MF_00165">
    <property type="entry name" value="Thymidylate_kinase"/>
    <property type="match status" value="1"/>
</dbReference>
<evidence type="ECO:0000259" key="12">
    <source>
        <dbReference type="Pfam" id="PF02223"/>
    </source>
</evidence>
<evidence type="ECO:0000256" key="10">
    <source>
        <dbReference type="HAMAP-Rule" id="MF_00165"/>
    </source>
</evidence>
<protein>
    <recommendedName>
        <fullName evidence="3 10">Thymidylate kinase</fullName>
        <ecNumber evidence="2 10">2.7.4.9</ecNumber>
    </recommendedName>
    <alternativeName>
        <fullName evidence="10">dTMP kinase</fullName>
    </alternativeName>
</protein>
<dbReference type="InterPro" id="IPR027417">
    <property type="entry name" value="P-loop_NTPase"/>
</dbReference>
<keyword evidence="6 10" id="KW-0547">Nucleotide-binding</keyword>
<dbReference type="NCBIfam" id="NF005923">
    <property type="entry name" value="PRK07933.1"/>
    <property type="match status" value="1"/>
</dbReference>
<keyword evidence="4 10" id="KW-0808">Transferase</keyword>
<comment type="catalytic activity">
    <reaction evidence="9 10">
        <text>dTMP + ATP = dTDP + ADP</text>
        <dbReference type="Rhea" id="RHEA:13517"/>
        <dbReference type="ChEBI" id="CHEBI:30616"/>
        <dbReference type="ChEBI" id="CHEBI:58369"/>
        <dbReference type="ChEBI" id="CHEBI:63528"/>
        <dbReference type="ChEBI" id="CHEBI:456216"/>
        <dbReference type="EC" id="2.7.4.9"/>
    </reaction>
</comment>
<dbReference type="CDD" id="cd01672">
    <property type="entry name" value="TMPK"/>
    <property type="match status" value="1"/>
</dbReference>
<comment type="similarity">
    <text evidence="1 10">Belongs to the thymidylate kinase family.</text>
</comment>
<evidence type="ECO:0000256" key="4">
    <source>
        <dbReference type="ARBA" id="ARBA00022679"/>
    </source>
</evidence>
<evidence type="ECO:0000256" key="3">
    <source>
        <dbReference type="ARBA" id="ARBA00017144"/>
    </source>
</evidence>
<keyword evidence="8 10" id="KW-0067">ATP-binding</keyword>
<comment type="function">
    <text evidence="10">Phosphorylation of dTMP to form dTDP in both de novo and salvage pathways of dTTP synthesis.</text>
</comment>
<evidence type="ECO:0000256" key="7">
    <source>
        <dbReference type="ARBA" id="ARBA00022777"/>
    </source>
</evidence>
<evidence type="ECO:0000256" key="8">
    <source>
        <dbReference type="ARBA" id="ARBA00022840"/>
    </source>
</evidence>
<evidence type="ECO:0000256" key="2">
    <source>
        <dbReference type="ARBA" id="ARBA00012980"/>
    </source>
</evidence>
<feature type="region of interest" description="Disordered" evidence="11">
    <location>
        <begin position="152"/>
        <end position="171"/>
    </location>
</feature>
<dbReference type="InterPro" id="IPR018094">
    <property type="entry name" value="Thymidylate_kinase"/>
</dbReference>
<dbReference type="GO" id="GO:0004798">
    <property type="term" value="F:dTMP kinase activity"/>
    <property type="evidence" value="ECO:0007669"/>
    <property type="project" value="UniProtKB-UniRule"/>
</dbReference>
<evidence type="ECO:0000313" key="14">
    <source>
        <dbReference type="Proteomes" id="UP000267536"/>
    </source>
</evidence>
<evidence type="ECO:0000256" key="1">
    <source>
        <dbReference type="ARBA" id="ARBA00009776"/>
    </source>
</evidence>
<dbReference type="PANTHER" id="PTHR10344">
    <property type="entry name" value="THYMIDYLATE KINASE"/>
    <property type="match status" value="1"/>
</dbReference>
<evidence type="ECO:0000256" key="5">
    <source>
        <dbReference type="ARBA" id="ARBA00022727"/>
    </source>
</evidence>
<dbReference type="GO" id="GO:0006227">
    <property type="term" value="P:dUDP biosynthetic process"/>
    <property type="evidence" value="ECO:0007669"/>
    <property type="project" value="TreeGrafter"/>
</dbReference>
<accession>A0A3N4GEJ7</accession>
<dbReference type="NCBIfam" id="TIGR00041">
    <property type="entry name" value="DTMP_kinase"/>
    <property type="match status" value="1"/>
</dbReference>
<dbReference type="RefSeq" id="WP_123929383.1">
    <property type="nucleotide sequence ID" value="NZ_JBPSDP010000006.1"/>
</dbReference>
<evidence type="ECO:0000256" key="9">
    <source>
        <dbReference type="ARBA" id="ARBA00048743"/>
    </source>
</evidence>
<name>A0A3N4GEJ7_9ACTN</name>
<dbReference type="EC" id="2.7.4.9" evidence="2 10"/>
<dbReference type="InterPro" id="IPR039430">
    <property type="entry name" value="Thymidylate_kin-like_dom"/>
</dbReference>
<feature type="domain" description="Thymidylate kinase-like" evidence="12">
    <location>
        <begin position="7"/>
        <end position="187"/>
    </location>
</feature>
<evidence type="ECO:0000313" key="13">
    <source>
        <dbReference type="EMBL" id="RPA61229.1"/>
    </source>
</evidence>
<keyword evidence="14" id="KW-1185">Reference proteome</keyword>
<gene>
    <name evidence="10" type="primary">tmk</name>
    <name evidence="13" type="ORF">EF294_10870</name>
</gene>
<comment type="caution">
    <text evidence="10">Lacks conserved residue(s) required for the propagation of feature annotation.</text>
</comment>
<dbReference type="SUPFAM" id="SSF52540">
    <property type="entry name" value="P-loop containing nucleoside triphosphate hydrolases"/>
    <property type="match status" value="1"/>
</dbReference>
<evidence type="ECO:0000256" key="6">
    <source>
        <dbReference type="ARBA" id="ARBA00022741"/>
    </source>
</evidence>
<keyword evidence="5 10" id="KW-0545">Nucleotide biosynthesis</keyword>
<proteinExistence type="inferred from homology"/>
<dbReference type="Gene3D" id="3.40.50.300">
    <property type="entry name" value="P-loop containing nucleotide triphosphate hydrolases"/>
    <property type="match status" value="1"/>
</dbReference>
<dbReference type="Pfam" id="PF02223">
    <property type="entry name" value="Thymidylate_kin"/>
    <property type="match status" value="1"/>
</dbReference>
<dbReference type="GO" id="GO:0005829">
    <property type="term" value="C:cytosol"/>
    <property type="evidence" value="ECO:0007669"/>
    <property type="project" value="TreeGrafter"/>
</dbReference>
<evidence type="ECO:0000256" key="11">
    <source>
        <dbReference type="SAM" id="MobiDB-lite"/>
    </source>
</evidence>
<dbReference type="GO" id="GO:0006235">
    <property type="term" value="P:dTTP biosynthetic process"/>
    <property type="evidence" value="ECO:0007669"/>
    <property type="project" value="UniProtKB-UniRule"/>
</dbReference>
<dbReference type="Proteomes" id="UP000267536">
    <property type="component" value="Unassembled WGS sequence"/>
</dbReference>
<reference evidence="13 14" key="1">
    <citation type="submission" date="2018-11" db="EMBL/GenBank/DDBJ databases">
        <title>Draft genome sequence of Gordonia sp. RS15-1S isolated from rice stems.</title>
        <authorList>
            <person name="Muangham S."/>
        </authorList>
    </citation>
    <scope>NUCLEOTIDE SEQUENCE [LARGE SCALE GENOMIC DNA]</scope>
    <source>
        <strain evidence="13 14">RS15-1S</strain>
    </source>
</reference>
<dbReference type="AlphaFoldDB" id="A0A3N4GEJ7"/>
<sequence>MGRLIAVEGLDGAGKNTLVNGLVQRWRERGAAVATVTFPRYRQSLFADIAAESLHGEHGDLRESVYAMALLFALDRSAAAPEIRTALKSNDVVVADRYVASNAAYSAARLAQPADGEVVRWVHDLEFGRLDLPRPDHTLFLAVAAEVAMSRAQARSAGDPTRPRDHYERDADLQRRVDATYRELARSGWASPWTEVADATPETLIDLLGAGVDDPNDAR</sequence>
<keyword evidence="7 10" id="KW-0418">Kinase</keyword>
<dbReference type="EMBL" id="RKMH01000007">
    <property type="protein sequence ID" value="RPA61229.1"/>
    <property type="molecule type" value="Genomic_DNA"/>
</dbReference>
<dbReference type="GO" id="GO:0005524">
    <property type="term" value="F:ATP binding"/>
    <property type="evidence" value="ECO:0007669"/>
    <property type="project" value="UniProtKB-UniRule"/>
</dbReference>
<dbReference type="PANTHER" id="PTHR10344:SF4">
    <property type="entry name" value="UMP-CMP KINASE 2, MITOCHONDRIAL"/>
    <property type="match status" value="1"/>
</dbReference>
<dbReference type="OrthoDB" id="9774907at2"/>
<organism evidence="13 14">
    <name type="scientific">Gordonia oryzae</name>
    <dbReference type="NCBI Taxonomy" id="2487349"/>
    <lineage>
        <taxon>Bacteria</taxon>
        <taxon>Bacillati</taxon>
        <taxon>Actinomycetota</taxon>
        <taxon>Actinomycetes</taxon>
        <taxon>Mycobacteriales</taxon>
        <taxon>Gordoniaceae</taxon>
        <taxon>Gordonia</taxon>
    </lineage>
</organism>
<feature type="compositionally biased region" description="Basic and acidic residues" evidence="11">
    <location>
        <begin position="161"/>
        <end position="171"/>
    </location>
</feature>